<evidence type="ECO:0000313" key="3">
    <source>
        <dbReference type="Proteomes" id="UP000016568"/>
    </source>
</evidence>
<comment type="caution">
    <text evidence="2">The sequence shown here is derived from an EMBL/GenBank/DDBJ whole genome shotgun (WGS) entry which is preliminary data.</text>
</comment>
<feature type="chain" id="PRO_5030177647" evidence="1">
    <location>
        <begin position="27"/>
        <end position="196"/>
    </location>
</feature>
<sequence length="196" mass="21034">MIAGRRLATAMGMAVLSFLGAGQAVAATDMNCVEAYDAAQVMAIDDFVRDFDLDGLDGRDPPEALLEVYSARAGACADQHNWSSDAVLYAVFYQIGRTLERALRAHAPLSEADLARFDRTVAGADQNRLWPILEKMVGGSVFGTETDELSESDEMFLGMLILSSGIPANEKNSGFAGALLAAQAMQRYSSQHFGSK</sequence>
<dbReference type="Proteomes" id="UP000016568">
    <property type="component" value="Unassembled WGS sequence"/>
</dbReference>
<dbReference type="OrthoDB" id="7391751at2"/>
<evidence type="ECO:0000256" key="1">
    <source>
        <dbReference type="SAM" id="SignalP"/>
    </source>
</evidence>
<accession>U2Y559</accession>
<dbReference type="KEGG" id="ntd:EGO55_01300"/>
<protein>
    <submittedName>
        <fullName evidence="2">Uncharacterized protein</fullName>
    </submittedName>
</protein>
<organism evidence="2 3">
    <name type="scientific">Caenibius tardaugens NBRC 16725</name>
    <dbReference type="NCBI Taxonomy" id="1219035"/>
    <lineage>
        <taxon>Bacteria</taxon>
        <taxon>Pseudomonadati</taxon>
        <taxon>Pseudomonadota</taxon>
        <taxon>Alphaproteobacteria</taxon>
        <taxon>Sphingomonadales</taxon>
        <taxon>Erythrobacteraceae</taxon>
        <taxon>Caenibius</taxon>
    </lineage>
</organism>
<name>U2Y559_9SPHN</name>
<gene>
    <name evidence="2" type="ORF">NT2_02_03530</name>
</gene>
<feature type="signal peptide" evidence="1">
    <location>
        <begin position="1"/>
        <end position="26"/>
    </location>
</feature>
<dbReference type="AlphaFoldDB" id="U2Y559"/>
<reference evidence="2 3" key="1">
    <citation type="submission" date="2013-09" db="EMBL/GenBank/DDBJ databases">
        <title>Whole genome shotgun sequence of Novosphingobium tardaugens NBRC 16725.</title>
        <authorList>
            <person name="Isaki S."/>
            <person name="Hosoyama A."/>
            <person name="Tsuchikane K."/>
            <person name="Katsumata H."/>
            <person name="Ando Y."/>
            <person name="Yamazaki S."/>
            <person name="Fujita N."/>
        </authorList>
    </citation>
    <scope>NUCLEOTIDE SEQUENCE [LARGE SCALE GENOMIC DNA]</scope>
    <source>
        <strain evidence="2 3">NBRC 16725</strain>
    </source>
</reference>
<evidence type="ECO:0000313" key="2">
    <source>
        <dbReference type="EMBL" id="GAD48271.1"/>
    </source>
</evidence>
<keyword evidence="3" id="KW-1185">Reference proteome</keyword>
<proteinExistence type="predicted"/>
<dbReference type="RefSeq" id="WP_021689178.1">
    <property type="nucleotide sequence ID" value="NZ_BASZ01000002.1"/>
</dbReference>
<keyword evidence="1" id="KW-0732">Signal</keyword>
<dbReference type="EMBL" id="BASZ01000002">
    <property type="protein sequence ID" value="GAD48271.1"/>
    <property type="molecule type" value="Genomic_DNA"/>
</dbReference>